<feature type="non-terminal residue" evidence="2">
    <location>
        <position position="125"/>
    </location>
</feature>
<keyword evidence="1" id="KW-0812">Transmembrane</keyword>
<feature type="transmembrane region" description="Helical" evidence="1">
    <location>
        <begin position="39"/>
        <end position="60"/>
    </location>
</feature>
<name>A0AAD8EFR5_DIPPU</name>
<evidence type="ECO:0000313" key="2">
    <source>
        <dbReference type="EMBL" id="KAJ9588446.1"/>
    </source>
</evidence>
<dbReference type="EMBL" id="JASPKZ010005681">
    <property type="protein sequence ID" value="KAJ9588446.1"/>
    <property type="molecule type" value="Genomic_DNA"/>
</dbReference>
<protein>
    <submittedName>
        <fullName evidence="2">Uncharacterized protein</fullName>
    </submittedName>
</protein>
<proteinExistence type="predicted"/>
<sequence>LLSSTYFSVYVLTLIFTRLVTKAEFYNVLSTIFYLRSEYFSICCIFSIFNEIMFCVLLEYKVQVFLPSNSTTASLIVTFTFLDLINAHLSLFFLILFLCDINFILYLMLFFIAFSNISFLLSFSG</sequence>
<dbReference type="Proteomes" id="UP001233999">
    <property type="component" value="Unassembled WGS sequence"/>
</dbReference>
<evidence type="ECO:0000256" key="1">
    <source>
        <dbReference type="SAM" id="Phobius"/>
    </source>
</evidence>
<accession>A0AAD8EFR5</accession>
<feature type="transmembrane region" description="Helical" evidence="1">
    <location>
        <begin position="103"/>
        <end position="123"/>
    </location>
</feature>
<reference evidence="2" key="2">
    <citation type="submission" date="2023-05" db="EMBL/GenBank/DDBJ databases">
        <authorList>
            <person name="Fouks B."/>
        </authorList>
    </citation>
    <scope>NUCLEOTIDE SEQUENCE</scope>
    <source>
        <strain evidence="2">Stay&amp;Tobe</strain>
        <tissue evidence="2">Testes</tissue>
    </source>
</reference>
<organism evidence="2 3">
    <name type="scientific">Diploptera punctata</name>
    <name type="common">Pacific beetle cockroach</name>
    <dbReference type="NCBI Taxonomy" id="6984"/>
    <lineage>
        <taxon>Eukaryota</taxon>
        <taxon>Metazoa</taxon>
        <taxon>Ecdysozoa</taxon>
        <taxon>Arthropoda</taxon>
        <taxon>Hexapoda</taxon>
        <taxon>Insecta</taxon>
        <taxon>Pterygota</taxon>
        <taxon>Neoptera</taxon>
        <taxon>Polyneoptera</taxon>
        <taxon>Dictyoptera</taxon>
        <taxon>Blattodea</taxon>
        <taxon>Blaberoidea</taxon>
        <taxon>Blaberidae</taxon>
        <taxon>Diplopterinae</taxon>
        <taxon>Diploptera</taxon>
    </lineage>
</organism>
<comment type="caution">
    <text evidence="2">The sequence shown here is derived from an EMBL/GenBank/DDBJ whole genome shotgun (WGS) entry which is preliminary data.</text>
</comment>
<feature type="non-terminal residue" evidence="2">
    <location>
        <position position="1"/>
    </location>
</feature>
<dbReference type="AlphaFoldDB" id="A0AAD8EFR5"/>
<gene>
    <name evidence="2" type="ORF">L9F63_018179</name>
</gene>
<keyword evidence="3" id="KW-1185">Reference proteome</keyword>
<evidence type="ECO:0000313" key="3">
    <source>
        <dbReference type="Proteomes" id="UP001233999"/>
    </source>
</evidence>
<reference evidence="2" key="1">
    <citation type="journal article" date="2023" name="IScience">
        <title>Live-bearing cockroach genome reveals convergent evolutionary mechanisms linked to viviparity in insects and beyond.</title>
        <authorList>
            <person name="Fouks B."/>
            <person name="Harrison M.C."/>
            <person name="Mikhailova A.A."/>
            <person name="Marchal E."/>
            <person name="English S."/>
            <person name="Carruthers M."/>
            <person name="Jennings E.C."/>
            <person name="Chiamaka E.L."/>
            <person name="Frigard R.A."/>
            <person name="Pippel M."/>
            <person name="Attardo G.M."/>
            <person name="Benoit J.B."/>
            <person name="Bornberg-Bauer E."/>
            <person name="Tobe S.S."/>
        </authorList>
    </citation>
    <scope>NUCLEOTIDE SEQUENCE</scope>
    <source>
        <strain evidence="2">Stay&amp;Tobe</strain>
    </source>
</reference>
<feature type="transmembrane region" description="Helical" evidence="1">
    <location>
        <begin position="72"/>
        <end position="97"/>
    </location>
</feature>
<keyword evidence="1" id="KW-0472">Membrane</keyword>
<keyword evidence="1" id="KW-1133">Transmembrane helix</keyword>